<dbReference type="EMBL" id="JABBWM010000043">
    <property type="protein sequence ID" value="KAG2103691.1"/>
    <property type="molecule type" value="Genomic_DNA"/>
</dbReference>
<dbReference type="AlphaFoldDB" id="A0A9P7JRL5"/>
<organism evidence="1 2">
    <name type="scientific">Suillus discolor</name>
    <dbReference type="NCBI Taxonomy" id="1912936"/>
    <lineage>
        <taxon>Eukaryota</taxon>
        <taxon>Fungi</taxon>
        <taxon>Dikarya</taxon>
        <taxon>Basidiomycota</taxon>
        <taxon>Agaricomycotina</taxon>
        <taxon>Agaricomycetes</taxon>
        <taxon>Agaricomycetidae</taxon>
        <taxon>Boletales</taxon>
        <taxon>Suillineae</taxon>
        <taxon>Suillaceae</taxon>
        <taxon>Suillus</taxon>
    </lineage>
</organism>
<accession>A0A9P7JRL5</accession>
<comment type="caution">
    <text evidence="1">The sequence shown here is derived from an EMBL/GenBank/DDBJ whole genome shotgun (WGS) entry which is preliminary data.</text>
</comment>
<evidence type="ECO:0000313" key="1">
    <source>
        <dbReference type="EMBL" id="KAG2103691.1"/>
    </source>
</evidence>
<dbReference type="OrthoDB" id="3237250at2759"/>
<name>A0A9P7JRL5_9AGAM</name>
<gene>
    <name evidence="1" type="ORF">F5147DRAFT_654609</name>
</gene>
<dbReference type="RefSeq" id="XP_041290588.1">
    <property type="nucleotide sequence ID" value="XM_041433879.1"/>
</dbReference>
<keyword evidence="2" id="KW-1185">Reference proteome</keyword>
<protein>
    <submittedName>
        <fullName evidence="1">Uncharacterized protein</fullName>
    </submittedName>
</protein>
<reference evidence="1" key="1">
    <citation type="journal article" date="2020" name="New Phytol.">
        <title>Comparative genomics reveals dynamic genome evolution in host specialist ectomycorrhizal fungi.</title>
        <authorList>
            <person name="Lofgren L.A."/>
            <person name="Nguyen N.H."/>
            <person name="Vilgalys R."/>
            <person name="Ruytinx J."/>
            <person name="Liao H.L."/>
            <person name="Branco S."/>
            <person name="Kuo A."/>
            <person name="LaButti K."/>
            <person name="Lipzen A."/>
            <person name="Andreopoulos W."/>
            <person name="Pangilinan J."/>
            <person name="Riley R."/>
            <person name="Hundley H."/>
            <person name="Na H."/>
            <person name="Barry K."/>
            <person name="Grigoriev I.V."/>
            <person name="Stajich J.E."/>
            <person name="Kennedy P.G."/>
        </authorList>
    </citation>
    <scope>NUCLEOTIDE SEQUENCE</scope>
    <source>
        <strain evidence="1">FC423</strain>
    </source>
</reference>
<sequence length="891" mass="101106">MTAALKVFVRDAKVFTSLTAHFLPKVIPYQPIWDPRDNHDYSPDDSERPLSPCWAYASRPWFPVVPLNPSFDGPIFECLNHTRFSLRTEVDAQGKHILHRDIRERWYELEKKLIWCQERLGAGMFVPWGTTLPPPPHTFGYLRSHENAKLAVKVAQRIFMYVDSYPHCTATDIFLVTAAACTWHIMSRRYRGSNRPWMSVLTDDRECPIPAEWVLELSCSFVGDLSANVQRTGVFISSIHCPWEGQLPMFEHFSIPIWVLCTEGVSVVDPMLRSYIPFREAVTSATEALQWGQTPAGGEMQPEPVFAWGDVDSSWGHADNGCQSGGENQLISLDSQEEVSPVLLFPEPERNSGQLRGEDWQVFLARRREGNMKREEKETPAQWQSCLSHATSAGNQDYPAKKTTVFEWQPQEEYDGFHLCIRITKNDIPSVWREYSATTRTYDSFHNEWDLCDELDPTSVPDGDWEDEIFAPPAPPTLPPAPPQPPSRTSFLQDINRYFGHHEVASSLKLNHGIEHFVSTLHFRLGFQLAASTSTPRGRSAMFESWICKTEWLHLCRLVGDVGMDVATIPDAQKEIITCFIGYLVTLPASGLSEMPADLWDLGPDPSLAVSNAHIRVSNVQLPKQLLYVIEPSLSASLVVWKLVVTDAATAVMCLRRDWGSDITKIALNLLQKGITFKTLQAMAVAPDARRPLTELRLYSPTYTRPPCKAVYADYVVYEQHHHEFMNQPRARAALLHGGLVWRLALHSFGFDNLPSVLEGISWEAVPFGLMLLINDQTYFDNELSEEEVSWWPRPQAWAASGLNVGFWSTRCEEWFQKRLGNIREGVSRIRNTCVNDDNGPMTATQWKRSLKFNPGTNKMMKNVDVACSQFLADNATGENDFVVVTFFAEF</sequence>
<evidence type="ECO:0000313" key="2">
    <source>
        <dbReference type="Proteomes" id="UP000823399"/>
    </source>
</evidence>
<dbReference type="GeneID" id="64696138"/>
<dbReference type="Proteomes" id="UP000823399">
    <property type="component" value="Unassembled WGS sequence"/>
</dbReference>
<proteinExistence type="predicted"/>